<dbReference type="EMBL" id="JANIIK010000115">
    <property type="protein sequence ID" value="KAJ3589665.1"/>
    <property type="molecule type" value="Genomic_DNA"/>
</dbReference>
<name>A0A9Q0DJ88_9TELE</name>
<dbReference type="OrthoDB" id="9389675at2759"/>
<feature type="compositionally biased region" description="Polar residues" evidence="3">
    <location>
        <begin position="290"/>
        <end position="301"/>
    </location>
</feature>
<evidence type="ECO:0000313" key="4">
    <source>
        <dbReference type="EMBL" id="KAJ3589665.1"/>
    </source>
</evidence>
<keyword evidence="2" id="KW-0175">Coiled coil</keyword>
<sequence length="301" mass="33586">MNQLKEQLEERTRILQADIKTQQQELHNIKEKLQLANFQVLPPQLQGPGQPPTQRSGVIHQVSGPPAKQQACHGPSAQPLVHQRLVRGPMQAVSLPLQTPSGLRVPLYTNPLMFSSTGDRTLQEPGQTHLDPEEFSQEGQLRMLLNQPMQTLVPNNNNNVTPQSSHCSTALSHTKYTLEQQVMGPSFTMQQVNCNAVLVPSPVFTSPIVFPHSGFISHQSQASYHGGRPAQQPLQPQHFFQMQTRGLLHNGSTFLHTANVPPQSTMGYIQQQPQQQQHQQQQQHSQNQPGSASDFQNMLTQ</sequence>
<dbReference type="GO" id="GO:0032922">
    <property type="term" value="P:circadian regulation of gene expression"/>
    <property type="evidence" value="ECO:0007669"/>
    <property type="project" value="InterPro"/>
</dbReference>
<reference evidence="4" key="1">
    <citation type="submission" date="2022-07" db="EMBL/GenBank/DDBJ databases">
        <title>Chromosome-level genome of Muraenolepis orangiensis.</title>
        <authorList>
            <person name="Kim J."/>
        </authorList>
    </citation>
    <scope>NUCLEOTIDE SEQUENCE</scope>
    <source>
        <strain evidence="4">KU_S4_2022</strain>
        <tissue evidence="4">Muscle</tissue>
    </source>
</reference>
<evidence type="ECO:0000256" key="3">
    <source>
        <dbReference type="SAM" id="MobiDB-lite"/>
    </source>
</evidence>
<evidence type="ECO:0008006" key="6">
    <source>
        <dbReference type="Google" id="ProtNLM"/>
    </source>
</evidence>
<gene>
    <name evidence="4" type="ORF">NHX12_010508</name>
</gene>
<organism evidence="4 5">
    <name type="scientific">Muraenolepis orangiensis</name>
    <name type="common">Patagonian moray cod</name>
    <dbReference type="NCBI Taxonomy" id="630683"/>
    <lineage>
        <taxon>Eukaryota</taxon>
        <taxon>Metazoa</taxon>
        <taxon>Chordata</taxon>
        <taxon>Craniata</taxon>
        <taxon>Vertebrata</taxon>
        <taxon>Euteleostomi</taxon>
        <taxon>Actinopterygii</taxon>
        <taxon>Neopterygii</taxon>
        <taxon>Teleostei</taxon>
        <taxon>Neoteleostei</taxon>
        <taxon>Acanthomorphata</taxon>
        <taxon>Zeiogadaria</taxon>
        <taxon>Gadariae</taxon>
        <taxon>Gadiformes</taxon>
        <taxon>Muraenolepidoidei</taxon>
        <taxon>Muraenolepididae</taxon>
        <taxon>Muraenolepis</taxon>
    </lineage>
</organism>
<evidence type="ECO:0000313" key="5">
    <source>
        <dbReference type="Proteomes" id="UP001148018"/>
    </source>
</evidence>
<keyword evidence="1" id="KW-0539">Nucleus</keyword>
<dbReference type="AlphaFoldDB" id="A0A9Q0DJ88"/>
<dbReference type="PANTHER" id="PTHR46055:SF4">
    <property type="entry name" value="CIRCADIAN CLOCK PROTEIN PASD1"/>
    <property type="match status" value="1"/>
</dbReference>
<protein>
    <recommendedName>
        <fullName evidence="6">Neuronal PAS domain protein 2</fullName>
    </recommendedName>
</protein>
<keyword evidence="5" id="KW-1185">Reference proteome</keyword>
<dbReference type="GO" id="GO:1990513">
    <property type="term" value="C:CLOCK-BMAL transcription complex"/>
    <property type="evidence" value="ECO:0007669"/>
    <property type="project" value="TreeGrafter"/>
</dbReference>
<feature type="region of interest" description="Disordered" evidence="3">
    <location>
        <begin position="253"/>
        <end position="301"/>
    </location>
</feature>
<dbReference type="InterPro" id="IPR047230">
    <property type="entry name" value="CLOCK-like"/>
</dbReference>
<proteinExistence type="predicted"/>
<evidence type="ECO:0000256" key="2">
    <source>
        <dbReference type="SAM" id="Coils"/>
    </source>
</evidence>
<feature type="compositionally biased region" description="Polar residues" evidence="3">
    <location>
        <begin position="253"/>
        <end position="269"/>
    </location>
</feature>
<comment type="caution">
    <text evidence="4">The sequence shown here is derived from an EMBL/GenBank/DDBJ whole genome shotgun (WGS) entry which is preliminary data.</text>
</comment>
<feature type="coiled-coil region" evidence="2">
    <location>
        <begin position="5"/>
        <end position="39"/>
    </location>
</feature>
<feature type="compositionally biased region" description="Low complexity" evidence="3">
    <location>
        <begin position="270"/>
        <end position="289"/>
    </location>
</feature>
<dbReference type="Proteomes" id="UP001148018">
    <property type="component" value="Unassembled WGS sequence"/>
</dbReference>
<dbReference type="GO" id="GO:0000981">
    <property type="term" value="F:DNA-binding transcription factor activity, RNA polymerase II-specific"/>
    <property type="evidence" value="ECO:0007669"/>
    <property type="project" value="InterPro"/>
</dbReference>
<dbReference type="GO" id="GO:0000978">
    <property type="term" value="F:RNA polymerase II cis-regulatory region sequence-specific DNA binding"/>
    <property type="evidence" value="ECO:0007669"/>
    <property type="project" value="TreeGrafter"/>
</dbReference>
<evidence type="ECO:0000256" key="1">
    <source>
        <dbReference type="ARBA" id="ARBA00023242"/>
    </source>
</evidence>
<dbReference type="PANTHER" id="PTHR46055">
    <property type="entry name" value="CIRCADIAN LOCOMOTER OUTPUT CYCLES PROTEIN KAPUT"/>
    <property type="match status" value="1"/>
</dbReference>
<accession>A0A9Q0DJ88</accession>